<keyword evidence="4" id="KW-0808">Transferase</keyword>
<evidence type="ECO:0000256" key="9">
    <source>
        <dbReference type="SAM" id="Coils"/>
    </source>
</evidence>
<evidence type="ECO:0000256" key="1">
    <source>
        <dbReference type="ARBA" id="ARBA00000085"/>
    </source>
</evidence>
<feature type="domain" description="Signal transduction histidine kinase subgroup 3 dimerisation and phosphoacceptor" evidence="11">
    <location>
        <begin position="226"/>
        <end position="293"/>
    </location>
</feature>
<dbReference type="Proteomes" id="UP000002318">
    <property type="component" value="Chromosome"/>
</dbReference>
<feature type="coiled-coil region" evidence="9">
    <location>
        <begin position="180"/>
        <end position="231"/>
    </location>
</feature>
<keyword evidence="13" id="KW-1185">Reference proteome</keyword>
<evidence type="ECO:0000313" key="13">
    <source>
        <dbReference type="Proteomes" id="UP000002318"/>
    </source>
</evidence>
<evidence type="ECO:0000256" key="10">
    <source>
        <dbReference type="SAM" id="Phobius"/>
    </source>
</evidence>
<dbReference type="InterPro" id="IPR036890">
    <property type="entry name" value="HATPase_C_sf"/>
</dbReference>
<feature type="transmembrane region" description="Helical" evidence="10">
    <location>
        <begin position="112"/>
        <end position="141"/>
    </location>
</feature>
<dbReference type="OrthoDB" id="9781904at2"/>
<evidence type="ECO:0000259" key="11">
    <source>
        <dbReference type="Pfam" id="PF07730"/>
    </source>
</evidence>
<evidence type="ECO:0000256" key="7">
    <source>
        <dbReference type="ARBA" id="ARBA00022840"/>
    </source>
</evidence>
<dbReference type="GO" id="GO:0005524">
    <property type="term" value="F:ATP binding"/>
    <property type="evidence" value="ECO:0007669"/>
    <property type="project" value="UniProtKB-KW"/>
</dbReference>
<dbReference type="EC" id="2.7.13.3" evidence="2"/>
<dbReference type="Pfam" id="PF07730">
    <property type="entry name" value="HisKA_3"/>
    <property type="match status" value="1"/>
</dbReference>
<evidence type="ECO:0000256" key="8">
    <source>
        <dbReference type="ARBA" id="ARBA00023012"/>
    </source>
</evidence>
<dbReference type="Gene3D" id="1.20.5.1930">
    <property type="match status" value="1"/>
</dbReference>
<feature type="transmembrane region" description="Helical" evidence="10">
    <location>
        <begin position="87"/>
        <end position="106"/>
    </location>
</feature>
<keyword evidence="10" id="KW-0472">Membrane</keyword>
<dbReference type="SUPFAM" id="SSF55874">
    <property type="entry name" value="ATPase domain of HSP90 chaperone/DNA topoisomerase II/histidine kinase"/>
    <property type="match status" value="1"/>
</dbReference>
<keyword evidence="3" id="KW-0597">Phosphoprotein</keyword>
<evidence type="ECO:0000256" key="5">
    <source>
        <dbReference type="ARBA" id="ARBA00022741"/>
    </source>
</evidence>
<protein>
    <recommendedName>
        <fullName evidence="2">histidine kinase</fullName>
        <ecNumber evidence="2">2.7.13.3</ecNumber>
    </recommendedName>
</protein>
<proteinExistence type="predicted"/>
<dbReference type="GO" id="GO:0000155">
    <property type="term" value="F:phosphorelay sensor kinase activity"/>
    <property type="evidence" value="ECO:0007669"/>
    <property type="project" value="InterPro"/>
</dbReference>
<dbReference type="GO" id="GO:0046983">
    <property type="term" value="F:protein dimerization activity"/>
    <property type="evidence" value="ECO:0007669"/>
    <property type="project" value="InterPro"/>
</dbReference>
<organism evidence="12 13">
    <name type="scientific">Sediminispirochaeta smaragdinae (strain DSM 11293 / JCM 15392 / SEBR 4228)</name>
    <name type="common">Spirochaeta smaragdinae</name>
    <dbReference type="NCBI Taxonomy" id="573413"/>
    <lineage>
        <taxon>Bacteria</taxon>
        <taxon>Pseudomonadati</taxon>
        <taxon>Spirochaetota</taxon>
        <taxon>Spirochaetia</taxon>
        <taxon>Spirochaetales</taxon>
        <taxon>Spirochaetaceae</taxon>
        <taxon>Sediminispirochaeta</taxon>
    </lineage>
</organism>
<dbReference type="STRING" id="573413.Spirs_0378"/>
<comment type="catalytic activity">
    <reaction evidence="1">
        <text>ATP + protein L-histidine = ADP + protein N-phospho-L-histidine.</text>
        <dbReference type="EC" id="2.7.13.3"/>
    </reaction>
</comment>
<accession>E1RB04</accession>
<sequence length="429" mass="49190">MTEHQMIHRRIAIKVHSLPYASTIALFLFCNSLLLHFASTLYYGSIQSHSASLWVAFRWQFLLLMAVSFCASISQIFFYLQKSSRLLFSELIQFVSLVLIGLPMGQDLTIEMILSCALITMIIMTNSQVAWIKVPFILLAFSLFQFKLRFLGYTVEAAKGRILTISEIVLLLVSLIMFFIKDIISNNIELRQKNRQLEETAGLLTNANRSIQEYTLSMEEVSAEKERLRMTRELHDIIGYTMVNTTIMMEEAIARYKQKDESALLTLIVKTRDHAKNAHQDVRKILLNYRSQQKRKSSFIRDLIKLTETFSLATGISIEVFPSNFPSVLPYHVSYALLRISQEGLTNSLYHGRAKNIVFLLTKSIDSLFLIIRDNGQGSIHYEEGLGISGMRERLRMLKGTLTIKAKKDLFELHIEIPYKEGQSDVGSY</sequence>
<evidence type="ECO:0000256" key="2">
    <source>
        <dbReference type="ARBA" id="ARBA00012438"/>
    </source>
</evidence>
<gene>
    <name evidence="12" type="ordered locus">Spirs_0378</name>
</gene>
<dbReference type="InterPro" id="IPR050482">
    <property type="entry name" value="Sensor_HK_TwoCompSys"/>
</dbReference>
<dbReference type="PANTHER" id="PTHR24421">
    <property type="entry name" value="NITRATE/NITRITE SENSOR PROTEIN NARX-RELATED"/>
    <property type="match status" value="1"/>
</dbReference>
<dbReference type="InterPro" id="IPR011712">
    <property type="entry name" value="Sig_transdc_His_kin_sub3_dim/P"/>
</dbReference>
<dbReference type="eggNOG" id="COG4585">
    <property type="taxonomic scope" value="Bacteria"/>
</dbReference>
<dbReference type="GO" id="GO:0016020">
    <property type="term" value="C:membrane"/>
    <property type="evidence" value="ECO:0007669"/>
    <property type="project" value="InterPro"/>
</dbReference>
<dbReference type="PANTHER" id="PTHR24421:SF10">
    <property type="entry name" value="NITRATE_NITRITE SENSOR PROTEIN NARQ"/>
    <property type="match status" value="1"/>
</dbReference>
<keyword evidence="9" id="KW-0175">Coiled coil</keyword>
<keyword evidence="10" id="KW-0812">Transmembrane</keyword>
<dbReference type="RefSeq" id="WP_013252998.1">
    <property type="nucleotide sequence ID" value="NC_014364.1"/>
</dbReference>
<keyword evidence="8" id="KW-0902">Two-component regulatory system</keyword>
<evidence type="ECO:0000256" key="3">
    <source>
        <dbReference type="ARBA" id="ARBA00022553"/>
    </source>
</evidence>
<evidence type="ECO:0000313" key="12">
    <source>
        <dbReference type="EMBL" id="ADK79534.1"/>
    </source>
</evidence>
<dbReference type="CDD" id="cd16917">
    <property type="entry name" value="HATPase_UhpB-NarQ-NarX-like"/>
    <property type="match status" value="1"/>
</dbReference>
<dbReference type="Gene3D" id="3.30.565.10">
    <property type="entry name" value="Histidine kinase-like ATPase, C-terminal domain"/>
    <property type="match status" value="1"/>
</dbReference>
<dbReference type="HOGENOM" id="CLU_000445_20_15_12"/>
<evidence type="ECO:0000256" key="4">
    <source>
        <dbReference type="ARBA" id="ARBA00022679"/>
    </source>
</evidence>
<keyword evidence="6 12" id="KW-0418">Kinase</keyword>
<keyword evidence="5" id="KW-0547">Nucleotide-binding</keyword>
<name>E1RB04_SEDSS</name>
<feature type="transmembrane region" description="Helical" evidence="10">
    <location>
        <begin position="162"/>
        <end position="180"/>
    </location>
</feature>
<feature type="transmembrane region" description="Helical" evidence="10">
    <location>
        <begin position="59"/>
        <end position="80"/>
    </location>
</feature>
<evidence type="ECO:0000256" key="6">
    <source>
        <dbReference type="ARBA" id="ARBA00022777"/>
    </source>
</evidence>
<keyword evidence="7" id="KW-0067">ATP-binding</keyword>
<dbReference type="KEGG" id="ssm:Spirs_0378"/>
<dbReference type="EMBL" id="CP002116">
    <property type="protein sequence ID" value="ADK79534.1"/>
    <property type="molecule type" value="Genomic_DNA"/>
</dbReference>
<dbReference type="AlphaFoldDB" id="E1RB04"/>
<keyword evidence="10" id="KW-1133">Transmembrane helix</keyword>
<reference evidence="12 13" key="1">
    <citation type="journal article" date="2010" name="Stand. Genomic Sci.">
        <title>Complete genome sequence of Spirochaeta smaragdinae type strain (SEBR 4228).</title>
        <authorList>
            <person name="Mavromatis K."/>
            <person name="Yasawong M."/>
            <person name="Chertkov O."/>
            <person name="Lapidus A."/>
            <person name="Lucas S."/>
            <person name="Nolan M."/>
            <person name="Del Rio T.G."/>
            <person name="Tice H."/>
            <person name="Cheng J.F."/>
            <person name="Pitluck S."/>
            <person name="Liolios K."/>
            <person name="Ivanova N."/>
            <person name="Tapia R."/>
            <person name="Han C."/>
            <person name="Bruce D."/>
            <person name="Goodwin L."/>
            <person name="Pati A."/>
            <person name="Chen A."/>
            <person name="Palaniappan K."/>
            <person name="Land M."/>
            <person name="Hauser L."/>
            <person name="Chang Y.J."/>
            <person name="Jeffries C.D."/>
            <person name="Detter J.C."/>
            <person name="Rohde M."/>
            <person name="Brambilla E."/>
            <person name="Spring S."/>
            <person name="Goker M."/>
            <person name="Sikorski J."/>
            <person name="Woyke T."/>
            <person name="Bristow J."/>
            <person name="Eisen J.A."/>
            <person name="Markowitz V."/>
            <person name="Hugenholtz P."/>
            <person name="Klenk H.P."/>
            <person name="Kyrpides N.C."/>
        </authorList>
    </citation>
    <scope>NUCLEOTIDE SEQUENCE [LARGE SCALE GENOMIC DNA]</scope>
    <source>
        <strain evidence="13">DSM 11293 / JCM 15392 / SEBR 4228</strain>
    </source>
</reference>
<feature type="transmembrane region" description="Helical" evidence="10">
    <location>
        <begin position="20"/>
        <end position="39"/>
    </location>
</feature>